<dbReference type="InterPro" id="IPR010559">
    <property type="entry name" value="Sig_transdc_His_kin_internal"/>
</dbReference>
<evidence type="ECO:0000256" key="3">
    <source>
        <dbReference type="ARBA" id="ARBA00022553"/>
    </source>
</evidence>
<evidence type="ECO:0000256" key="1">
    <source>
        <dbReference type="ARBA" id="ARBA00004651"/>
    </source>
</evidence>
<dbReference type="InterPro" id="IPR003594">
    <property type="entry name" value="HATPase_dom"/>
</dbReference>
<dbReference type="AlphaFoldDB" id="A0A3S9UVI4"/>
<keyword evidence="2" id="KW-1003">Cell membrane</keyword>
<protein>
    <submittedName>
        <fullName evidence="9">HAMP domain-containing protein</fullName>
    </submittedName>
</protein>
<evidence type="ECO:0000256" key="4">
    <source>
        <dbReference type="ARBA" id="ARBA00022679"/>
    </source>
</evidence>
<keyword evidence="5" id="KW-0418">Kinase</keyword>
<dbReference type="Gene3D" id="3.30.565.10">
    <property type="entry name" value="Histidine kinase-like ATPase, C-terminal domain"/>
    <property type="match status" value="1"/>
</dbReference>
<dbReference type="Pfam" id="PF02518">
    <property type="entry name" value="HATPase_c"/>
    <property type="match status" value="1"/>
</dbReference>
<feature type="transmembrane region" description="Helical" evidence="7">
    <location>
        <begin position="12"/>
        <end position="32"/>
    </location>
</feature>
<sequence length="574" mass="65761">MRRNKTIVHSIRFKLIVGLLLIVLPILIYLTYNNKYSIQVVRNQVASASVSTVTLYMNIVDNMLQAADSYILRLINEQDGFLQLEKASAEQTDSYVLERIRIGQKLREDMQYYSAHEFMFIYSTVNDELIFAPNARITGNENLRELQNAVEGYVRTDLVKMGKELKWIDANIGGRSFVMRVIKSGRLYIGLAIDVNQLLGPLNLLNLGEGGKAVFTNTLHKPLQETVFFEGREIDLVFDEDEYKLTGEQEQYLLVGKSSNLSTLRLIALIPDDVILEQLPYLLRITYVLVGISSLIVAAAFYALRRVVLLPIRRIMFAMRMAREGVLEHRIPRYRTSSEFESMNESFNAMVSQIQQLKIDVYEEQLAKQQVEFRQLQLQINPHFFLNSLNIVFYLAMDKKFILIQELSLALIHYFRFVFQSGADTVALQNEIRHVDNYVRIQCFRFPGNLTYEAVIPETLQTVGVPPLMIQTFVENAIKYAIDTDRQTHIRIEACTLTTGDISIVIQDTGPGFPEDILESLQAGVLKVPDQGERIGIWNVQRRLELLYQGKAQVKFENDNGARIEVILPGKETP</sequence>
<evidence type="ECO:0000256" key="5">
    <source>
        <dbReference type="ARBA" id="ARBA00022777"/>
    </source>
</evidence>
<dbReference type="PANTHER" id="PTHR34220:SF7">
    <property type="entry name" value="SENSOR HISTIDINE KINASE YPDA"/>
    <property type="match status" value="1"/>
</dbReference>
<dbReference type="Proteomes" id="UP000270678">
    <property type="component" value="Chromosome"/>
</dbReference>
<feature type="domain" description="HAMP" evidence="8">
    <location>
        <begin position="306"/>
        <end position="359"/>
    </location>
</feature>
<evidence type="ECO:0000313" key="9">
    <source>
        <dbReference type="EMBL" id="AZS14316.1"/>
    </source>
</evidence>
<dbReference type="InterPro" id="IPR050640">
    <property type="entry name" value="Bact_2-comp_sensor_kinase"/>
</dbReference>
<dbReference type="Pfam" id="PF00672">
    <property type="entry name" value="HAMP"/>
    <property type="match status" value="1"/>
</dbReference>
<dbReference type="SMART" id="SM00387">
    <property type="entry name" value="HATPase_c"/>
    <property type="match status" value="1"/>
</dbReference>
<keyword evidence="6 7" id="KW-0472">Membrane</keyword>
<evidence type="ECO:0000313" key="10">
    <source>
        <dbReference type="Proteomes" id="UP000270678"/>
    </source>
</evidence>
<evidence type="ECO:0000256" key="6">
    <source>
        <dbReference type="ARBA" id="ARBA00023136"/>
    </source>
</evidence>
<keyword evidence="7" id="KW-1133">Transmembrane helix</keyword>
<dbReference type="InterPro" id="IPR003660">
    <property type="entry name" value="HAMP_dom"/>
</dbReference>
<keyword evidence="7" id="KW-0812">Transmembrane</keyword>
<dbReference type="Pfam" id="PF06580">
    <property type="entry name" value="His_kinase"/>
    <property type="match status" value="1"/>
</dbReference>
<keyword evidence="10" id="KW-1185">Reference proteome</keyword>
<accession>A0A3S9UVI4</accession>
<dbReference type="RefSeq" id="WP_126996867.1">
    <property type="nucleotide sequence ID" value="NZ_CP034346.1"/>
</dbReference>
<gene>
    <name evidence="9" type="ORF">EI981_07490</name>
</gene>
<reference evidence="10" key="1">
    <citation type="submission" date="2018-12" db="EMBL/GenBank/DDBJ databases">
        <title>Complete genome sequence of Paenibacillus sp. MBLB1234.</title>
        <authorList>
            <person name="Nam Y.-D."/>
            <person name="Kang J."/>
            <person name="Chung W.-H."/>
            <person name="Park Y.S."/>
        </authorList>
    </citation>
    <scope>NUCLEOTIDE SEQUENCE [LARGE SCALE GENOMIC DNA]</scope>
    <source>
        <strain evidence="10">MBLB1234</strain>
    </source>
</reference>
<dbReference type="KEGG" id="plut:EI981_07490"/>
<dbReference type="EMBL" id="CP034346">
    <property type="protein sequence ID" value="AZS14316.1"/>
    <property type="molecule type" value="Genomic_DNA"/>
</dbReference>
<keyword evidence="4" id="KW-0808">Transferase</keyword>
<evidence type="ECO:0000256" key="7">
    <source>
        <dbReference type="SAM" id="Phobius"/>
    </source>
</evidence>
<comment type="subcellular location">
    <subcellularLocation>
        <location evidence="1">Cell membrane</location>
        <topology evidence="1">Multi-pass membrane protein</topology>
    </subcellularLocation>
</comment>
<dbReference type="GO" id="GO:0005886">
    <property type="term" value="C:plasma membrane"/>
    <property type="evidence" value="ECO:0007669"/>
    <property type="project" value="UniProtKB-SubCell"/>
</dbReference>
<proteinExistence type="predicted"/>
<feature type="transmembrane region" description="Helical" evidence="7">
    <location>
        <begin position="281"/>
        <end position="304"/>
    </location>
</feature>
<dbReference type="SUPFAM" id="SSF158472">
    <property type="entry name" value="HAMP domain-like"/>
    <property type="match status" value="1"/>
</dbReference>
<dbReference type="OrthoDB" id="759642at2"/>
<organism evidence="9 10">
    <name type="scientific">Paenibacillus lutimineralis</name>
    <dbReference type="NCBI Taxonomy" id="2707005"/>
    <lineage>
        <taxon>Bacteria</taxon>
        <taxon>Bacillati</taxon>
        <taxon>Bacillota</taxon>
        <taxon>Bacilli</taxon>
        <taxon>Bacillales</taxon>
        <taxon>Paenibacillaceae</taxon>
        <taxon>Paenibacillus</taxon>
    </lineage>
</organism>
<evidence type="ECO:0000259" key="8">
    <source>
        <dbReference type="PROSITE" id="PS50885"/>
    </source>
</evidence>
<dbReference type="PANTHER" id="PTHR34220">
    <property type="entry name" value="SENSOR HISTIDINE KINASE YPDA"/>
    <property type="match status" value="1"/>
</dbReference>
<name>A0A3S9UVI4_9BACL</name>
<dbReference type="SUPFAM" id="SSF55874">
    <property type="entry name" value="ATPase domain of HSP90 chaperone/DNA topoisomerase II/histidine kinase"/>
    <property type="match status" value="1"/>
</dbReference>
<dbReference type="GO" id="GO:0000155">
    <property type="term" value="F:phosphorelay sensor kinase activity"/>
    <property type="evidence" value="ECO:0007669"/>
    <property type="project" value="InterPro"/>
</dbReference>
<keyword evidence="3" id="KW-0597">Phosphoprotein</keyword>
<dbReference type="SMART" id="SM00304">
    <property type="entry name" value="HAMP"/>
    <property type="match status" value="1"/>
</dbReference>
<dbReference type="InterPro" id="IPR036890">
    <property type="entry name" value="HATPase_C_sf"/>
</dbReference>
<dbReference type="CDD" id="cd06225">
    <property type="entry name" value="HAMP"/>
    <property type="match status" value="1"/>
</dbReference>
<evidence type="ECO:0000256" key="2">
    <source>
        <dbReference type="ARBA" id="ARBA00022475"/>
    </source>
</evidence>
<dbReference type="Gene3D" id="6.10.340.10">
    <property type="match status" value="1"/>
</dbReference>
<dbReference type="PROSITE" id="PS50885">
    <property type="entry name" value="HAMP"/>
    <property type="match status" value="1"/>
</dbReference>